<dbReference type="PANTHER" id="PTHR37813">
    <property type="entry name" value="FELS-2 PROPHAGE PROTEIN"/>
    <property type="match status" value="1"/>
</dbReference>
<gene>
    <name evidence="4" type="ORF">O991_03452</name>
</gene>
<evidence type="ECO:0000313" key="5">
    <source>
        <dbReference type="Proteomes" id="UP000017126"/>
    </source>
</evidence>
<dbReference type="Gene3D" id="1.20.120.20">
    <property type="entry name" value="Apolipoprotein"/>
    <property type="match status" value="2"/>
</dbReference>
<keyword evidence="2" id="KW-0472">Membrane</keyword>
<evidence type="ECO:0000313" key="4">
    <source>
        <dbReference type="EMBL" id="ERT44416.1"/>
    </source>
</evidence>
<feature type="domain" description="Phage tail tape measure protein" evidence="3">
    <location>
        <begin position="311"/>
        <end position="492"/>
    </location>
</feature>
<feature type="transmembrane region" description="Helical" evidence="2">
    <location>
        <begin position="588"/>
        <end position="613"/>
    </location>
</feature>
<proteinExistence type="predicted"/>
<dbReference type="AlphaFoldDB" id="A0AAV3KW45"/>
<dbReference type="Proteomes" id="UP000017126">
    <property type="component" value="Unassembled WGS sequence"/>
</dbReference>
<keyword evidence="1" id="KW-1188">Viral release from host cell</keyword>
<accession>A0AAV3KW45</accession>
<organism evidence="4 5">
    <name type="scientific">Enterococcus faecium 10/96A</name>
    <dbReference type="NCBI Taxonomy" id="1391465"/>
    <lineage>
        <taxon>Bacteria</taxon>
        <taxon>Bacillati</taxon>
        <taxon>Bacillota</taxon>
        <taxon>Bacilli</taxon>
        <taxon>Lactobacillales</taxon>
        <taxon>Enterococcaceae</taxon>
        <taxon>Enterococcus</taxon>
    </lineage>
</organism>
<sequence>MAKKKISGITIALDADTKGVTSGLKDIVNQSTNVSKELKDVERLLKLNPNNVELLSQKQELLSRQVELTTNKLEALKGAQADVERQFKSGEIGEEQYRKFKREIEATEGALNGFKGQLSSMRVEQEKLAQNTQRLSTFFEATGTDINDFSDVLGTRLTAAIKEGKANSSQLEDALNKIGRAALGQTADINKMKQALDSIDDGNSVQKVSSDLNSLKSDANKADDALDKIGDTLEEIDDKIDKGNLLDAGESLSGMSDKAKDMASNTIEAFMEVEDAQKKLNASMGVAGTESAKKYEQALNDIFTSGLFGDMNEAADAVALVSKNLGDMSSQELNQIVQNVKVLENEFGVDLKETIRGVAAMQQNYGITGKQALDMITVALQRNGSTWADEVGDNMAEYSQLWSQMGFSASETFQILENGTRNGAYNLDKVNDVVKEIGISLTDGRIEENIDSFSQKSKELFESYKSGGASQAEVIQSLLTDLGEMENKTEALSLASTVWSALGEDNSLKVLTSLMSVKGGYEDVQGAADKLNNDTTTTSQKMQGAWNELKLALAPLGEELATALVPLLEGLTEILKMFQNLPGPVKTFIAAFLGVGTIVGILAGVAAALTAIVGILGGPVTLAIIGITALIAGIIVVIKNWGAITDWISDKWDKVSSWLSSVWKQLSESASDIFGSIQDFFTNLWDDITNGVTDTWDNITQYFSNMWNDIVQGIQETWAEVVQYFTNIWDGITQSISNTWDGIVNYFSELWETIEENIHEVWERIKDFFEPIIKGIFNIISVPLSLLQTVLEAVWLSIKAGITIAWEAISQFFSYIWGTIVQTMQIVWNGVVQYFSGVWNTISQKVQEIWQIITQFLSNTWQSISQTAKNIFIPIRDFFSNMWSQIKNRATEFWNVIKEFLSTTWTKISTTASNIFTSVKDKLTSIWQGITSSISNVVSKMKDTVGSVFDKMRGKISSVVEKIKGIVQGLADKINEVKDSIKNFIGKIAEAIGNIKLPHFSLKTSSKKILGKDITYPSGIDVKWFADGGILTKPTIFGASGNKLLGGGEAGKEAVAPLDKLMAYIQKAVDVGLSKKQATDEIHLHLTAYGNLPKETLDQIAEYLMYKFVDLKNKNEFSG</sequence>
<dbReference type="EMBL" id="AXOL01000110">
    <property type="protein sequence ID" value="ERT44416.1"/>
    <property type="molecule type" value="Genomic_DNA"/>
</dbReference>
<keyword evidence="2" id="KW-0812">Transmembrane</keyword>
<dbReference type="PANTHER" id="PTHR37813:SF1">
    <property type="entry name" value="FELS-2 PROPHAGE PROTEIN"/>
    <property type="match status" value="1"/>
</dbReference>
<dbReference type="InterPro" id="IPR010090">
    <property type="entry name" value="Phage_tape_meas"/>
</dbReference>
<evidence type="ECO:0000259" key="3">
    <source>
        <dbReference type="Pfam" id="PF10145"/>
    </source>
</evidence>
<protein>
    <recommendedName>
        <fullName evidence="3">Phage tail tape measure protein domain-containing protein</fullName>
    </recommendedName>
</protein>
<feature type="transmembrane region" description="Helical" evidence="2">
    <location>
        <begin position="620"/>
        <end position="641"/>
    </location>
</feature>
<dbReference type="RefSeq" id="WP_002341989.1">
    <property type="nucleotide sequence ID" value="NZ_KI518313.1"/>
</dbReference>
<dbReference type="Pfam" id="PF10145">
    <property type="entry name" value="PhageMin_Tail"/>
    <property type="match status" value="1"/>
</dbReference>
<evidence type="ECO:0000256" key="2">
    <source>
        <dbReference type="SAM" id="Phobius"/>
    </source>
</evidence>
<keyword evidence="2" id="KW-1133">Transmembrane helix</keyword>
<comment type="caution">
    <text evidence="4">The sequence shown here is derived from an EMBL/GenBank/DDBJ whole genome shotgun (WGS) entry which is preliminary data.</text>
</comment>
<dbReference type="SUPFAM" id="SSF48371">
    <property type="entry name" value="ARM repeat"/>
    <property type="match status" value="1"/>
</dbReference>
<name>A0AAV3KW45_ENTFC</name>
<evidence type="ECO:0000256" key="1">
    <source>
        <dbReference type="ARBA" id="ARBA00022612"/>
    </source>
</evidence>
<reference evidence="4 5" key="1">
    <citation type="submission" date="2013-09" db="EMBL/GenBank/DDBJ databases">
        <title>The Genome Sequence of Enterococcus faecium 10/96A.</title>
        <authorList>
            <consortium name="The Broad Institute Genome Sequencing Platform"/>
            <consortium name="The Broad Institute Genome Sequencing Center for Infectious Disease"/>
            <person name="Earl A.M."/>
            <person name="Gilmore M.S."/>
            <person name="Lebreton F."/>
            <person name="Courvalin P."/>
            <person name="Walker B."/>
            <person name="Young S.K."/>
            <person name="Zeng Q."/>
            <person name="Gargeya S."/>
            <person name="Fitzgerald M."/>
            <person name="Haas B."/>
            <person name="Abouelleil A."/>
            <person name="Alvarado L."/>
            <person name="Arachchi H.M."/>
            <person name="Berlin A.M."/>
            <person name="Chapman S.B."/>
            <person name="Dewar J."/>
            <person name="Goldberg J."/>
            <person name="Griggs A."/>
            <person name="Gujja S."/>
            <person name="Hansen M."/>
            <person name="Howarth C."/>
            <person name="Imamovic A."/>
            <person name="Larimer J."/>
            <person name="McCowan C."/>
            <person name="Murphy C."/>
            <person name="Neiman D."/>
            <person name="Pearson M."/>
            <person name="Priest M."/>
            <person name="Roberts A."/>
            <person name="Saif S."/>
            <person name="Shea T."/>
            <person name="Sisk P."/>
            <person name="Sykes S."/>
            <person name="Wortman J."/>
            <person name="Nusbaum C."/>
            <person name="Birren B."/>
        </authorList>
    </citation>
    <scope>NUCLEOTIDE SEQUENCE [LARGE SCALE GENOMIC DNA]</scope>
    <source>
        <strain evidence="4 5">10/96A</strain>
    </source>
</reference>
<dbReference type="InterPro" id="IPR016024">
    <property type="entry name" value="ARM-type_fold"/>
</dbReference>